<name>A0AAJ7VY96_CEPCN</name>
<dbReference type="GeneID" id="107263867"/>
<feature type="region of interest" description="Disordered" evidence="1">
    <location>
        <begin position="584"/>
        <end position="607"/>
    </location>
</feature>
<protein>
    <submittedName>
        <fullName evidence="3 4">Uncharacterized protein LOC107263867 isoform X1</fullName>
    </submittedName>
</protein>
<reference evidence="3 4" key="1">
    <citation type="submission" date="2025-04" db="UniProtKB">
        <authorList>
            <consortium name="RefSeq"/>
        </authorList>
    </citation>
    <scope>IDENTIFICATION</scope>
</reference>
<dbReference type="RefSeq" id="XP_024937208.1">
    <property type="nucleotide sequence ID" value="XM_025081440.1"/>
</dbReference>
<dbReference type="KEGG" id="ccin:107263867"/>
<dbReference type="RefSeq" id="XP_024937207.1">
    <property type="nucleotide sequence ID" value="XM_025081439.1"/>
</dbReference>
<sequence>MKDMLAATKDTKQISAEQNSTCISQDTLQTRKKLRCSSRVSLNEENKLVCPEMNPEHRNSLESFDKNKNLGVSSNMKNDTLLNAVNPMLCPVISTVNEAKTPNKNECVATGEQNPSKPLKHFKKAYLAFDISIKKKEKIDQTDPSAATASKSNESLTSSVPEISQGKECEQQCNPYESVVTPTPEEIKFKQAAVKCNVLAMLPFNSKKQKRKEICLTNSIASEPMNNRLVIEEVFLEKRILLTNSDKVPSQETVSLSMEEKEHPTTVISESVPGVQKITEVQETICSAKTQSVQESISVYKPAAVTLNSTNITDNKNTQLKVVSLSENICTNLNDTTHDSTTLNKSTEVNLNETQQAKVLNTKNSDKSVPQLYFYPTLKQPLYKLQFSDKCENSALLSSQQYNYPYNCYYFAKKLESISIPKKTGKRRTKLKKIRNQIRPKEIRIAPKISCETAVSLNNINMYTEPLCSGTNMQPENNANKKPISLLMHVNFNETSCPLILPLAEQTKELPVIQPVQEYSDIKIIDVRTDIGNKQGVTGVSSSTDDIVQVKPVSTMISKSTNDLLQIQSPEIKIVGTPKNMNGIQIPSSEMDTTNQDSNPSKVPDSADVESSISELIDLKSKVHQVEGQMPQTVPETTQRQKSNPWVVEQDKMMPSAMKNMLNATKARQRNRRNRTVSENQKLMLLKKEALQKSRIDMLQNVFQVLNHCARMCASEDFEIWFKREESPTEQGLKDVQSQQEITHTITEKPGEWLDLLHVLKVEPVSENKTPKQKKSSETVTRPTRNCKRPKVAACGSVQKRKSNLVNDTTVADLRGTSYKNRKYEPNDVVMIKRSSSVVVDLEDVQSQQEVTHTLTENSGETFGLLKVLKVEPVSENKRRKRRKSSKRLPQPKRKYKKPEVAACGSVHERKSNLDDDALVADLPETSSKIIKVEPNDLVMIESPSNVAVDLEDVQSQQEITHTVTEKPRAWFDLLNELQVEPVSKNKPSKRRRSSMTVTQPTRNCKRPKVAACGSVQKRKLNLDDDATAADLPETSSKIIKVEPDDLVLIERSPSVVIDLKDVQSQQEVIHTLTENPGECVGLLKVLKVERISENETPKRRSKTVTQPKRNCKIPEVAVCGSVQERKSHLDDDATAADLPETSSKIIKVEPDDLVLIERSPSVVIDLEDVQSQQEVIHTLTENPGECVGLLKVLKVEPVSENKTPKRRRSSMTVTQPTRNCKRPEVAVCGSVQERKSHLDDDATAADLPETSSKIIKVEPDDLVLIERSPSVVIDLKDVQSQQEVIHTLTENHGECVGLLKVLKVERISENETPKRRSKTVTQRKRNCKIPEVAVCGSVQKRKLNLDDDATAADLPETSSTIRKVEPNDLVMIESSPSVVSSNEPVGNLAPATTEVQEVSFMTHNDINLSEDVLEHGLETWKTDIINGSQICKSLRRRKIVPETYKITRPYKKHKISTHVRKKLKSSRKWITDSLKNGESKFIFTEDVIVKSEDIETKPDVGNYDIWNDVILCQKFGIQECYVRLRKVEDLYPSGYTCIDFDAIFS</sequence>
<evidence type="ECO:0000313" key="2">
    <source>
        <dbReference type="Proteomes" id="UP000694920"/>
    </source>
</evidence>
<feature type="region of interest" description="Disordered" evidence="1">
    <location>
        <begin position="766"/>
        <end position="787"/>
    </location>
</feature>
<feature type="region of interest" description="Disordered" evidence="1">
    <location>
        <begin position="874"/>
        <end position="906"/>
    </location>
</feature>
<accession>A0AAJ7VY96</accession>
<feature type="region of interest" description="Disordered" evidence="1">
    <location>
        <begin position="139"/>
        <end position="166"/>
    </location>
</feature>
<evidence type="ECO:0000313" key="4">
    <source>
        <dbReference type="RefSeq" id="XP_024937208.1"/>
    </source>
</evidence>
<evidence type="ECO:0000256" key="1">
    <source>
        <dbReference type="SAM" id="MobiDB-lite"/>
    </source>
</evidence>
<gene>
    <name evidence="3 4" type="primary">LOC107263867</name>
</gene>
<keyword evidence="2" id="KW-1185">Reference proteome</keyword>
<organism evidence="2 3">
    <name type="scientific">Cephus cinctus</name>
    <name type="common">Wheat stem sawfly</name>
    <dbReference type="NCBI Taxonomy" id="211228"/>
    <lineage>
        <taxon>Eukaryota</taxon>
        <taxon>Metazoa</taxon>
        <taxon>Ecdysozoa</taxon>
        <taxon>Arthropoda</taxon>
        <taxon>Hexapoda</taxon>
        <taxon>Insecta</taxon>
        <taxon>Pterygota</taxon>
        <taxon>Neoptera</taxon>
        <taxon>Endopterygota</taxon>
        <taxon>Hymenoptera</taxon>
        <taxon>Cephoidea</taxon>
        <taxon>Cephidae</taxon>
        <taxon>Cephus</taxon>
    </lineage>
</organism>
<dbReference type="Proteomes" id="UP000694920">
    <property type="component" value="Unplaced"/>
</dbReference>
<feature type="compositionally biased region" description="Polar residues" evidence="1">
    <location>
        <begin position="584"/>
        <end position="601"/>
    </location>
</feature>
<feature type="region of interest" description="Disordered" evidence="1">
    <location>
        <begin position="983"/>
        <end position="1004"/>
    </location>
</feature>
<proteinExistence type="predicted"/>
<evidence type="ECO:0000313" key="3">
    <source>
        <dbReference type="RefSeq" id="XP_024937207.1"/>
    </source>
</evidence>
<feature type="compositionally biased region" description="Polar residues" evidence="1">
    <location>
        <begin position="142"/>
        <end position="162"/>
    </location>
</feature>
<feature type="compositionally biased region" description="Basic residues" evidence="1">
    <location>
        <begin position="878"/>
        <end position="897"/>
    </location>
</feature>